<dbReference type="AlphaFoldDB" id="A0A834MNY1"/>
<reference evidence="1" key="1">
    <citation type="submission" date="2020-08" db="EMBL/GenBank/DDBJ databases">
        <title>Genome sequencing and assembly of the red palm weevil Rhynchophorus ferrugineus.</title>
        <authorList>
            <person name="Dias G.B."/>
            <person name="Bergman C.M."/>
            <person name="Manee M."/>
        </authorList>
    </citation>
    <scope>NUCLEOTIDE SEQUENCE</scope>
    <source>
        <strain evidence="1">AA-2017</strain>
        <tissue evidence="1">Whole larva</tissue>
    </source>
</reference>
<accession>A0A834MNY1</accession>
<organism evidence="1 2">
    <name type="scientific">Rhynchophorus ferrugineus</name>
    <name type="common">Red palm weevil</name>
    <name type="synonym">Curculio ferrugineus</name>
    <dbReference type="NCBI Taxonomy" id="354439"/>
    <lineage>
        <taxon>Eukaryota</taxon>
        <taxon>Metazoa</taxon>
        <taxon>Ecdysozoa</taxon>
        <taxon>Arthropoda</taxon>
        <taxon>Hexapoda</taxon>
        <taxon>Insecta</taxon>
        <taxon>Pterygota</taxon>
        <taxon>Neoptera</taxon>
        <taxon>Endopterygota</taxon>
        <taxon>Coleoptera</taxon>
        <taxon>Polyphaga</taxon>
        <taxon>Cucujiformia</taxon>
        <taxon>Curculionidae</taxon>
        <taxon>Dryophthorinae</taxon>
        <taxon>Rhynchophorus</taxon>
    </lineage>
</organism>
<keyword evidence="2" id="KW-1185">Reference proteome</keyword>
<protein>
    <submittedName>
        <fullName evidence="1">Uncharacterized protein</fullName>
    </submittedName>
</protein>
<comment type="caution">
    <text evidence="1">The sequence shown here is derived from an EMBL/GenBank/DDBJ whole genome shotgun (WGS) entry which is preliminary data.</text>
</comment>
<name>A0A834MNY1_RHYFE</name>
<dbReference type="EMBL" id="JAACXV010000027">
    <property type="protein sequence ID" value="KAF7286364.1"/>
    <property type="molecule type" value="Genomic_DNA"/>
</dbReference>
<dbReference type="OrthoDB" id="7700357at2759"/>
<dbReference type="Proteomes" id="UP000625711">
    <property type="component" value="Unassembled WGS sequence"/>
</dbReference>
<gene>
    <name evidence="1" type="ORF">GWI33_005660</name>
</gene>
<evidence type="ECO:0000313" key="2">
    <source>
        <dbReference type="Proteomes" id="UP000625711"/>
    </source>
</evidence>
<sequence length="191" mass="22734">MKQNSSHATFTLRGRTCPPVNINHRQLPQAEQVKYLGMHLDRRLTWKKHILYKRKQLRLKLYQMYWLIVRKSKLSLDNKVLLYESILKPIWSYGIHLWGTASKSNISIIQRFQNKVLRAIVAAPYYILNKVIERDIPLEPITSVIQRICVKYFERVSVHPNVLANQLNMRRDTEVRRLKRLTPPDLITEHI</sequence>
<evidence type="ECO:0000313" key="1">
    <source>
        <dbReference type="EMBL" id="KAF7286364.1"/>
    </source>
</evidence>
<proteinExistence type="predicted"/>